<organism evidence="2">
    <name type="scientific">marine sediment metagenome</name>
    <dbReference type="NCBI Taxonomy" id="412755"/>
    <lineage>
        <taxon>unclassified sequences</taxon>
        <taxon>metagenomes</taxon>
        <taxon>ecological metagenomes</taxon>
    </lineage>
</organism>
<keyword evidence="1" id="KW-1133">Transmembrane helix</keyword>
<reference evidence="2" key="1">
    <citation type="journal article" date="2014" name="Front. Microbiol.">
        <title>High frequency of phylogenetically diverse reductive dehalogenase-homologous genes in deep subseafloor sedimentary metagenomes.</title>
        <authorList>
            <person name="Kawai M."/>
            <person name="Futagami T."/>
            <person name="Toyoda A."/>
            <person name="Takaki Y."/>
            <person name="Nishi S."/>
            <person name="Hori S."/>
            <person name="Arai W."/>
            <person name="Tsubouchi T."/>
            <person name="Morono Y."/>
            <person name="Uchiyama I."/>
            <person name="Ito T."/>
            <person name="Fujiyama A."/>
            <person name="Inagaki F."/>
            <person name="Takami H."/>
        </authorList>
    </citation>
    <scope>NUCLEOTIDE SEQUENCE</scope>
    <source>
        <strain evidence="2">Expedition CK06-06</strain>
    </source>
</reference>
<protein>
    <submittedName>
        <fullName evidence="2">Uncharacterized protein</fullName>
    </submittedName>
</protein>
<evidence type="ECO:0000313" key="2">
    <source>
        <dbReference type="EMBL" id="GAI07054.1"/>
    </source>
</evidence>
<comment type="caution">
    <text evidence="2">The sequence shown here is derived from an EMBL/GenBank/DDBJ whole genome shotgun (WGS) entry which is preliminary data.</text>
</comment>
<feature type="transmembrane region" description="Helical" evidence="1">
    <location>
        <begin position="42"/>
        <end position="66"/>
    </location>
</feature>
<dbReference type="EMBL" id="BARV01003442">
    <property type="protein sequence ID" value="GAI07054.1"/>
    <property type="molecule type" value="Genomic_DNA"/>
</dbReference>
<feature type="non-terminal residue" evidence="2">
    <location>
        <position position="1"/>
    </location>
</feature>
<keyword evidence="1" id="KW-0472">Membrane</keyword>
<proteinExistence type="predicted"/>
<dbReference type="AlphaFoldDB" id="X1ML24"/>
<gene>
    <name evidence="2" type="ORF">S06H3_08222</name>
</gene>
<name>X1ML24_9ZZZZ</name>
<accession>X1ML24</accession>
<feature type="transmembrane region" description="Helical" evidence="1">
    <location>
        <begin position="12"/>
        <end position="36"/>
    </location>
</feature>
<keyword evidence="1" id="KW-0812">Transmembrane</keyword>
<evidence type="ECO:0000256" key="1">
    <source>
        <dbReference type="SAM" id="Phobius"/>
    </source>
</evidence>
<sequence length="80" mass="9054">LIGSFICLFFDIYGFISGKLNPLFPIVLYFLGFIIVGDWTGILYGSVVGNLIEGVFTLIGIPFFVFSRKRKLEEKLDKLN</sequence>